<organism evidence="2 3">
    <name type="scientific">Bacteroides graminisolvens</name>
    <dbReference type="NCBI Taxonomy" id="477666"/>
    <lineage>
        <taxon>Bacteria</taxon>
        <taxon>Pseudomonadati</taxon>
        <taxon>Bacteroidota</taxon>
        <taxon>Bacteroidia</taxon>
        <taxon>Bacteroidales</taxon>
        <taxon>Bacteroidaceae</taxon>
        <taxon>Bacteroides</taxon>
    </lineage>
</organism>
<keyword evidence="2" id="KW-0808">Transferase</keyword>
<gene>
    <name evidence="2" type="ORF">DHW31_12290</name>
</gene>
<comment type="caution">
    <text evidence="2">The sequence shown here is derived from an EMBL/GenBank/DDBJ whole genome shotgun (WGS) entry which is preliminary data.</text>
</comment>
<dbReference type="GO" id="GO:0016740">
    <property type="term" value="F:transferase activity"/>
    <property type="evidence" value="ECO:0007669"/>
    <property type="project" value="UniProtKB-KW"/>
</dbReference>
<protein>
    <submittedName>
        <fullName evidence="2">Polysaccharide pyruvyl transferase family protein</fullName>
    </submittedName>
</protein>
<dbReference type="EMBL" id="DPVG01000457">
    <property type="protein sequence ID" value="HCK25521.1"/>
    <property type="molecule type" value="Genomic_DNA"/>
</dbReference>
<name>A0A3D2SJF6_9BACE</name>
<evidence type="ECO:0000259" key="1">
    <source>
        <dbReference type="Pfam" id="PF04230"/>
    </source>
</evidence>
<dbReference type="Pfam" id="PF04230">
    <property type="entry name" value="PS_pyruv_trans"/>
    <property type="match status" value="1"/>
</dbReference>
<accession>A0A3D2SJF6</accession>
<dbReference type="Proteomes" id="UP000263098">
    <property type="component" value="Unassembled WGS sequence"/>
</dbReference>
<evidence type="ECO:0000313" key="3">
    <source>
        <dbReference type="Proteomes" id="UP000263098"/>
    </source>
</evidence>
<sequence length="362" mass="41151">MGNKISFITIHVGHNFGSNLQTIATSIILKRLGFDPTVVNYIPERVTARSFWRNAFASPIAFLKGIVNVPTFYRNLSIYDSFLSKYCSLSAPIYDKDCFKSKCPTADIYLTGSDQVWNSKHNRSINTRYFFEGIQGKKISYGSSFGVESIDSEEISTFKELLKEYSAISVREESAKIIVESMGYKATQVLDPTLLLTREEWSKFCSEKKIRFPYLLMYVPYNIANKPLLYQAGREIAKKHNLKIVAFSWDFRKEKLADITVNYADPGDFLNLMSNASIVLTNSFHGTAFSINLNKQFVVFMPSGFGTRISSLLTLCGLQDRLMSDLNSLKVLEKEIDYSIVNNILEKEREASLDYLKRALNG</sequence>
<feature type="domain" description="Polysaccharide pyruvyl transferase" evidence="1">
    <location>
        <begin position="15"/>
        <end position="301"/>
    </location>
</feature>
<dbReference type="InterPro" id="IPR007345">
    <property type="entry name" value="Polysacch_pyruvyl_Trfase"/>
</dbReference>
<reference evidence="2 3" key="1">
    <citation type="journal article" date="2018" name="Nat. Biotechnol.">
        <title>A standardized bacterial taxonomy based on genome phylogeny substantially revises the tree of life.</title>
        <authorList>
            <person name="Parks D.H."/>
            <person name="Chuvochina M."/>
            <person name="Waite D.W."/>
            <person name="Rinke C."/>
            <person name="Skarshewski A."/>
            <person name="Chaumeil P.A."/>
            <person name="Hugenholtz P."/>
        </authorList>
    </citation>
    <scope>NUCLEOTIDE SEQUENCE [LARGE SCALE GENOMIC DNA]</scope>
    <source>
        <strain evidence="2">UBA9667</strain>
    </source>
</reference>
<proteinExistence type="predicted"/>
<evidence type="ECO:0000313" key="2">
    <source>
        <dbReference type="EMBL" id="HCK25521.1"/>
    </source>
</evidence>
<dbReference type="AlphaFoldDB" id="A0A3D2SJF6"/>